<keyword evidence="2" id="KW-1185">Reference proteome</keyword>
<evidence type="ECO:0000313" key="1">
    <source>
        <dbReference type="EMBL" id="KAK7024999.1"/>
    </source>
</evidence>
<proteinExistence type="predicted"/>
<reference evidence="1 2" key="1">
    <citation type="journal article" date="2024" name="J Genomics">
        <title>Draft genome sequencing and assembly of Favolaschia claudopus CIRM-BRFM 2984 isolated from oak limbs.</title>
        <authorList>
            <person name="Navarro D."/>
            <person name="Drula E."/>
            <person name="Chaduli D."/>
            <person name="Cazenave R."/>
            <person name="Ahrendt S."/>
            <person name="Wang J."/>
            <person name="Lipzen A."/>
            <person name="Daum C."/>
            <person name="Barry K."/>
            <person name="Grigoriev I.V."/>
            <person name="Favel A."/>
            <person name="Rosso M.N."/>
            <person name="Martin F."/>
        </authorList>
    </citation>
    <scope>NUCLEOTIDE SEQUENCE [LARGE SCALE GENOMIC DNA]</scope>
    <source>
        <strain evidence="1 2">CIRM-BRFM 2984</strain>
    </source>
</reference>
<evidence type="ECO:0000313" key="2">
    <source>
        <dbReference type="Proteomes" id="UP001362999"/>
    </source>
</evidence>
<sequence length="463" mass="52358">MWRRPARTPLTASLLLILTIYFLYGFHDRSSSPRAAEDSDTTPIESKLLSSQVSPFDILAPEDSDATSNYTWITHNQRGMHALFRCIEGGNCQQNQTKVILISSNDFISPLQGGYIGGEAIWAMSTLKAIKNLGYTPLFAATMEAAAHFHQLLGPFIKIILVSHAQNLYCHSHPPCTKTAHNPGGIPSWKLLTQHFWADGANINPLGAQWTLSPEDYRPRRNTTYLGYSVEPQCTKYPFIPHSQRGQEKAPQVYILAKYLKFFNPALRPAWTPEIFDAAANETGARFLMAARHLPEESDEQRARSRNGVAKSIENTLEGRLDEEVPTQKEFYGMLGRSVALVGMGNPMLSPTPYDALCLGVPFINPILNWDRTNPSDRSRWRTQHDGLKDLSPPYVYNVRIGDQKGFTRAIRQATENPIERYVLERIKLSSVEERLGRIVEWDWRSEAAMIMREREKRGEAPS</sequence>
<accession>A0AAW0BF87</accession>
<protein>
    <recommendedName>
        <fullName evidence="3">Alpha-1,6-mannosyl-glycoprotein 6-beta-N-acetylglucosaminyltransferase</fullName>
    </recommendedName>
</protein>
<dbReference type="EMBL" id="JAWWNJ010000034">
    <property type="protein sequence ID" value="KAK7024999.1"/>
    <property type="molecule type" value="Genomic_DNA"/>
</dbReference>
<dbReference type="Proteomes" id="UP001362999">
    <property type="component" value="Unassembled WGS sequence"/>
</dbReference>
<gene>
    <name evidence="1" type="ORF">R3P38DRAFT_3533140</name>
</gene>
<organism evidence="1 2">
    <name type="scientific">Favolaschia claudopus</name>
    <dbReference type="NCBI Taxonomy" id="2862362"/>
    <lineage>
        <taxon>Eukaryota</taxon>
        <taxon>Fungi</taxon>
        <taxon>Dikarya</taxon>
        <taxon>Basidiomycota</taxon>
        <taxon>Agaricomycotina</taxon>
        <taxon>Agaricomycetes</taxon>
        <taxon>Agaricomycetidae</taxon>
        <taxon>Agaricales</taxon>
        <taxon>Marasmiineae</taxon>
        <taxon>Mycenaceae</taxon>
        <taxon>Favolaschia</taxon>
    </lineage>
</organism>
<evidence type="ECO:0008006" key="3">
    <source>
        <dbReference type="Google" id="ProtNLM"/>
    </source>
</evidence>
<name>A0AAW0BF87_9AGAR</name>
<dbReference type="AlphaFoldDB" id="A0AAW0BF87"/>
<comment type="caution">
    <text evidence="1">The sequence shown here is derived from an EMBL/GenBank/DDBJ whole genome shotgun (WGS) entry which is preliminary data.</text>
</comment>